<dbReference type="Pfam" id="PF07676">
    <property type="entry name" value="PD40"/>
    <property type="match status" value="5"/>
</dbReference>
<protein>
    <recommendedName>
        <fullName evidence="2">Protein TolB homolog</fullName>
    </recommendedName>
</protein>
<dbReference type="KEGG" id="pnl:PNK_1082"/>
<dbReference type="AlphaFoldDB" id="A0A0U5K3K0"/>
<evidence type="ECO:0000256" key="3">
    <source>
        <dbReference type="SAM" id="SignalP"/>
    </source>
</evidence>
<dbReference type="PANTHER" id="PTHR36842:SF1">
    <property type="entry name" value="PROTEIN TOLB"/>
    <property type="match status" value="1"/>
</dbReference>
<keyword evidence="3" id="KW-0732">Signal</keyword>
<keyword evidence="5" id="KW-1185">Reference proteome</keyword>
<dbReference type="InterPro" id="IPR011042">
    <property type="entry name" value="6-blade_b-propeller_TolB-like"/>
</dbReference>
<dbReference type="InterPro" id="IPR011659">
    <property type="entry name" value="WD40"/>
</dbReference>
<dbReference type="PATRIC" id="fig|389348.3.peg.1193"/>
<organism evidence="4 5">
    <name type="scientific">Candidatus Protochlamydia naegleriophila</name>
    <dbReference type="NCBI Taxonomy" id="389348"/>
    <lineage>
        <taxon>Bacteria</taxon>
        <taxon>Pseudomonadati</taxon>
        <taxon>Chlamydiota</taxon>
        <taxon>Chlamydiia</taxon>
        <taxon>Parachlamydiales</taxon>
        <taxon>Parachlamydiaceae</taxon>
        <taxon>Candidatus Protochlamydia</taxon>
    </lineage>
</organism>
<dbReference type="RefSeq" id="WP_059060764.1">
    <property type="nucleotide sequence ID" value="NZ_LN879502.1"/>
</dbReference>
<dbReference type="Gene3D" id="2.120.10.30">
    <property type="entry name" value="TolB, C-terminal domain"/>
    <property type="match status" value="2"/>
</dbReference>
<comment type="similarity">
    <text evidence="1">Belongs to the TolB family.</text>
</comment>
<name>A0A0U5K3K0_9BACT</name>
<evidence type="ECO:0000313" key="5">
    <source>
        <dbReference type="Proteomes" id="UP000069902"/>
    </source>
</evidence>
<dbReference type="STRING" id="389348.PNK_1082"/>
<feature type="signal peptide" evidence="3">
    <location>
        <begin position="1"/>
        <end position="26"/>
    </location>
</feature>
<evidence type="ECO:0000313" key="4">
    <source>
        <dbReference type="EMBL" id="CUI16699.1"/>
    </source>
</evidence>
<sequence length="347" mass="39182">MKKHLSKIIYSLFFIGSFSLFSSLQAEEVFESDLEALALKNIEQLTRPSMGFEKAGEGYFSPDGKTIIFQAVPQGQIHYQIYTMDLEERIPRLVSTGKGACTCAYFRPDGKKIIFASSHEDPFLDDPTISSSIPGYNRSSNYQWDFTPYMNIYEANPDGTDLKALTSGPAYHAECAYSPDGKRIVFASNLDGSMNLYTMKADGSDIYQVTKTTSCYNGGSFFSPSGEQIIFRADRDQRHYLQIYTIDVDGSNEMQLTANGAVNWAPYWHPNGYVIAFTTSLHGHAHYEIYLLNLLTNRQWRLTHNPTFDGLPVFSPDGHKMMWTSKRGPDQTSQLFVADFILPEDLK</sequence>
<dbReference type="SUPFAM" id="SSF82171">
    <property type="entry name" value="DPP6 N-terminal domain-like"/>
    <property type="match status" value="1"/>
</dbReference>
<dbReference type="InParanoid" id="A0A0U5K3K0"/>
<accession>A0A0U5K3K0</accession>
<dbReference type="PANTHER" id="PTHR36842">
    <property type="entry name" value="PROTEIN TOLB HOMOLOG"/>
    <property type="match status" value="1"/>
</dbReference>
<feature type="chain" id="PRO_5006860673" description="Protein TolB homolog" evidence="3">
    <location>
        <begin position="27"/>
        <end position="347"/>
    </location>
</feature>
<dbReference type="EMBL" id="LN879502">
    <property type="protein sequence ID" value="CUI16699.1"/>
    <property type="molecule type" value="Genomic_DNA"/>
</dbReference>
<reference evidence="5" key="1">
    <citation type="submission" date="2015-09" db="EMBL/GenBank/DDBJ databases">
        <authorList>
            <person name="Bertelli C."/>
        </authorList>
    </citation>
    <scope>NUCLEOTIDE SEQUENCE [LARGE SCALE GENOMIC DNA]</scope>
    <source>
        <strain evidence="5">KNic</strain>
    </source>
</reference>
<evidence type="ECO:0000256" key="2">
    <source>
        <dbReference type="ARBA" id="ARBA00018228"/>
    </source>
</evidence>
<dbReference type="Gene3D" id="2.120.10.60">
    <property type="entry name" value="Tricorn protease N-terminal domain"/>
    <property type="match status" value="1"/>
</dbReference>
<gene>
    <name evidence="4" type="ORF">PNK_1082</name>
</gene>
<dbReference type="Proteomes" id="UP000069902">
    <property type="component" value="Chromosome cPNK"/>
</dbReference>
<proteinExistence type="inferred from homology"/>
<evidence type="ECO:0000256" key="1">
    <source>
        <dbReference type="ARBA" id="ARBA00009820"/>
    </source>
</evidence>